<evidence type="ECO:0000313" key="4">
    <source>
        <dbReference type="Proteomes" id="UP001499987"/>
    </source>
</evidence>
<dbReference type="RefSeq" id="WP_344627321.1">
    <property type="nucleotide sequence ID" value="NZ_BAAALD010000097.1"/>
</dbReference>
<organism evidence="3 4">
    <name type="scientific">Kitasatospora arboriphila</name>
    <dbReference type="NCBI Taxonomy" id="258052"/>
    <lineage>
        <taxon>Bacteria</taxon>
        <taxon>Bacillati</taxon>
        <taxon>Actinomycetota</taxon>
        <taxon>Actinomycetes</taxon>
        <taxon>Kitasatosporales</taxon>
        <taxon>Streptomycetaceae</taxon>
        <taxon>Kitasatospora</taxon>
    </lineage>
</organism>
<accession>A0ABP4ESJ2</accession>
<feature type="compositionally biased region" description="Low complexity" evidence="1">
    <location>
        <begin position="1"/>
        <end position="11"/>
    </location>
</feature>
<keyword evidence="4" id="KW-1185">Reference proteome</keyword>
<gene>
    <name evidence="3" type="ORF">GCM10009663_65400</name>
</gene>
<comment type="caution">
    <text evidence="3">The sequence shown here is derived from an EMBL/GenBank/DDBJ whole genome shotgun (WGS) entry which is preliminary data.</text>
</comment>
<protein>
    <submittedName>
        <fullName evidence="3">(2Fe-2S)-binding protein</fullName>
    </submittedName>
</protein>
<evidence type="ECO:0000259" key="2">
    <source>
        <dbReference type="Pfam" id="PF11575"/>
    </source>
</evidence>
<dbReference type="InterPro" id="IPR024726">
    <property type="entry name" value="FhuF_C"/>
</dbReference>
<dbReference type="EMBL" id="BAAALD010000097">
    <property type="protein sequence ID" value="GAA1115894.1"/>
    <property type="molecule type" value="Genomic_DNA"/>
</dbReference>
<dbReference type="Proteomes" id="UP001499987">
    <property type="component" value="Unassembled WGS sequence"/>
</dbReference>
<sequence>MTLTAAEAAPVPARPEPPLAGTYRRLTAAHPALRVRLAPPPSGDGWARAGDLAADPEAVRAAIAFDAEAGERDHGTALRPDVAAGFCFHRWVWPVALAVTLPWFLERRVPRLPVGRVAFHRAHGELTVDPVELVGLPGDPLAAGGLLRTVPDEAALRAELLDAVHEHVAPMVAAFRPWVRRGPRTLWGTATDDVVEVLWFLAGQLGEEERAVAELTALLPGGGPAPFVGGAAFRPGDGIRTRTRSTCCLFYTVSPNELCFTCPRQQER</sequence>
<proteinExistence type="predicted"/>
<evidence type="ECO:0000313" key="3">
    <source>
        <dbReference type="EMBL" id="GAA1115894.1"/>
    </source>
</evidence>
<dbReference type="Pfam" id="PF11575">
    <property type="entry name" value="FhuF_C"/>
    <property type="match status" value="1"/>
</dbReference>
<evidence type="ECO:0000256" key="1">
    <source>
        <dbReference type="SAM" id="MobiDB-lite"/>
    </source>
</evidence>
<feature type="domain" description="Ferric siderophore reductase C-terminal" evidence="2">
    <location>
        <begin position="244"/>
        <end position="264"/>
    </location>
</feature>
<name>A0ABP4ESJ2_9ACTN</name>
<feature type="region of interest" description="Disordered" evidence="1">
    <location>
        <begin position="1"/>
        <end position="20"/>
    </location>
</feature>
<reference evidence="4" key="1">
    <citation type="journal article" date="2019" name="Int. J. Syst. Evol. Microbiol.">
        <title>The Global Catalogue of Microorganisms (GCM) 10K type strain sequencing project: providing services to taxonomists for standard genome sequencing and annotation.</title>
        <authorList>
            <consortium name="The Broad Institute Genomics Platform"/>
            <consortium name="The Broad Institute Genome Sequencing Center for Infectious Disease"/>
            <person name="Wu L."/>
            <person name="Ma J."/>
        </authorList>
    </citation>
    <scope>NUCLEOTIDE SEQUENCE [LARGE SCALE GENOMIC DNA]</scope>
    <source>
        <strain evidence="4">JCM 13002</strain>
    </source>
</reference>